<accession>E8LLI1</accession>
<dbReference type="Proteomes" id="UP000018458">
    <property type="component" value="Unassembled WGS sequence"/>
</dbReference>
<dbReference type="HOGENOM" id="CLU_037628_0_1_6"/>
<dbReference type="InterPro" id="IPR025997">
    <property type="entry name" value="SBP_2_dom"/>
</dbReference>
<dbReference type="PANTHER" id="PTHR30146:SF144">
    <property type="entry name" value="LACI-FAMILY TRANSCRIPTION REGULATOR"/>
    <property type="match status" value="1"/>
</dbReference>
<reference evidence="6 7" key="1">
    <citation type="submission" date="2011-01" db="EMBL/GenBank/DDBJ databases">
        <authorList>
            <person name="Weinstock G."/>
            <person name="Sodergren E."/>
            <person name="Clifton S."/>
            <person name="Fulton L."/>
            <person name="Fulton B."/>
            <person name="Courtney L."/>
            <person name="Fronick C."/>
            <person name="Harrison M."/>
            <person name="Strong C."/>
            <person name="Farmer C."/>
            <person name="Delahaunty K."/>
            <person name="Markovic C."/>
            <person name="Hall O."/>
            <person name="Minx P."/>
            <person name="Tomlinson C."/>
            <person name="Mitreva M."/>
            <person name="Hou S."/>
            <person name="Chen J."/>
            <person name="Wollam A."/>
            <person name="Pepin K.H."/>
            <person name="Johnson M."/>
            <person name="Bhonagiri V."/>
            <person name="Zhang X."/>
            <person name="Suruliraj S."/>
            <person name="Warren W."/>
            <person name="Chinwalla A."/>
            <person name="Mardis E.R."/>
            <person name="Wilson R.K."/>
        </authorList>
    </citation>
    <scope>NUCLEOTIDE SEQUENCE [LARGE SCALE GENOMIC DNA]</scope>
    <source>
        <strain evidence="7">DSM 22608 / JCM 16073 / KCTC 15190 / YIT 12066</strain>
    </source>
</reference>
<dbReference type="PANTHER" id="PTHR30146">
    <property type="entry name" value="LACI-RELATED TRANSCRIPTIONAL REPRESSOR"/>
    <property type="match status" value="1"/>
</dbReference>
<feature type="domain" description="HTH cro/C1-type" evidence="5">
    <location>
        <begin position="2"/>
        <end position="46"/>
    </location>
</feature>
<dbReference type="SUPFAM" id="SSF47413">
    <property type="entry name" value="lambda repressor-like DNA-binding domains"/>
    <property type="match status" value="1"/>
</dbReference>
<dbReference type="GO" id="GO:0000976">
    <property type="term" value="F:transcription cis-regulatory region binding"/>
    <property type="evidence" value="ECO:0007669"/>
    <property type="project" value="TreeGrafter"/>
</dbReference>
<evidence type="ECO:0000256" key="2">
    <source>
        <dbReference type="ARBA" id="ARBA00023125"/>
    </source>
</evidence>
<dbReference type="Gene3D" id="1.10.260.40">
    <property type="entry name" value="lambda repressor-like DNA-binding domains"/>
    <property type="match status" value="1"/>
</dbReference>
<sequence>MISLEKIAELSGVSRRTVARALKDKSKVKDSTLAKIEAVLKEYDYEPNLAARYLAVKNQNFKILYMVYRSESSQFHARIFELAKAKAAELRGFGITIDFLVLDHDQADPLGDIKRITADFNYDFLIALPIYEEFFQPYVHALFCKVQELHIPMIFYNMDDTSYKRDCYIGCDYEKSGRIAAGLIALITQSKGKIAILSHRSSRIISFMERVHGFKGELFQKYHDIEIVYTHTMENDYIDVDFDFLREQKVKAIYLVNPGDYSVCPRIREELKGLDVKIITNDLLPISQKYMQDGIISAVITQNEEIQAKKPLDLAFNILVNKEKIDFDKYYTQLGILISQCI</sequence>
<evidence type="ECO:0000256" key="3">
    <source>
        <dbReference type="ARBA" id="ARBA00023163"/>
    </source>
</evidence>
<keyword evidence="2" id="KW-0238">DNA-binding</keyword>
<organism evidence="6 7">
    <name type="scientific">Succinatimonas hippei (strain DSM 22608 / JCM 16073 / KCTC 15190 / YIT 12066)</name>
    <dbReference type="NCBI Taxonomy" id="762983"/>
    <lineage>
        <taxon>Bacteria</taxon>
        <taxon>Pseudomonadati</taxon>
        <taxon>Pseudomonadota</taxon>
        <taxon>Gammaproteobacteria</taxon>
        <taxon>Aeromonadales</taxon>
        <taxon>Succinivibrionaceae</taxon>
        <taxon>Succinatimonas</taxon>
    </lineage>
</organism>
<dbReference type="SMART" id="SM00354">
    <property type="entry name" value="HTH_LACI"/>
    <property type="match status" value="1"/>
</dbReference>
<dbReference type="Gene3D" id="3.40.50.2300">
    <property type="match status" value="2"/>
</dbReference>
<feature type="domain" description="HTH lacI-type" evidence="4">
    <location>
        <begin position="2"/>
        <end position="56"/>
    </location>
</feature>
<evidence type="ECO:0000256" key="1">
    <source>
        <dbReference type="ARBA" id="ARBA00023015"/>
    </source>
</evidence>
<name>E8LLI1_SUCHY</name>
<evidence type="ECO:0000313" key="7">
    <source>
        <dbReference type="Proteomes" id="UP000018458"/>
    </source>
</evidence>
<evidence type="ECO:0000313" key="6">
    <source>
        <dbReference type="EMBL" id="EFY06628.1"/>
    </source>
</evidence>
<comment type="caution">
    <text evidence="6">The sequence shown here is derived from an EMBL/GenBank/DDBJ whole genome shotgun (WGS) entry which is preliminary data.</text>
</comment>
<dbReference type="GO" id="GO:0003700">
    <property type="term" value="F:DNA-binding transcription factor activity"/>
    <property type="evidence" value="ECO:0007669"/>
    <property type="project" value="TreeGrafter"/>
</dbReference>
<dbReference type="GO" id="GO:0055085">
    <property type="term" value="P:transmembrane transport"/>
    <property type="evidence" value="ECO:0007669"/>
    <property type="project" value="UniProtKB-ARBA"/>
</dbReference>
<keyword evidence="7" id="KW-1185">Reference proteome</keyword>
<dbReference type="STRING" id="762983.HMPREF9444_01594"/>
<dbReference type="InterPro" id="IPR010982">
    <property type="entry name" value="Lambda_DNA-bd_dom_sf"/>
</dbReference>
<dbReference type="EMBL" id="AEVO01000104">
    <property type="protein sequence ID" value="EFY06628.1"/>
    <property type="molecule type" value="Genomic_DNA"/>
</dbReference>
<dbReference type="PROSITE" id="PS50932">
    <property type="entry name" value="HTH_LACI_2"/>
    <property type="match status" value="1"/>
</dbReference>
<dbReference type="InterPro" id="IPR001387">
    <property type="entry name" value="Cro/C1-type_HTH"/>
</dbReference>
<evidence type="ECO:0000259" key="4">
    <source>
        <dbReference type="PROSITE" id="PS50932"/>
    </source>
</evidence>
<dbReference type="InterPro" id="IPR028082">
    <property type="entry name" value="Peripla_BP_I"/>
</dbReference>
<protein>
    <submittedName>
        <fullName evidence="6">Transcriptional regulator, LacI family</fullName>
    </submittedName>
</protein>
<keyword evidence="3" id="KW-0804">Transcription</keyword>
<dbReference type="Pfam" id="PF00356">
    <property type="entry name" value="LacI"/>
    <property type="match status" value="1"/>
</dbReference>
<dbReference type="PROSITE" id="PS50943">
    <property type="entry name" value="HTH_CROC1"/>
    <property type="match status" value="1"/>
</dbReference>
<dbReference type="CDD" id="cd01392">
    <property type="entry name" value="HTH_LacI"/>
    <property type="match status" value="1"/>
</dbReference>
<keyword evidence="1" id="KW-0805">Transcription regulation</keyword>
<dbReference type="AlphaFoldDB" id="E8LLI1"/>
<evidence type="ECO:0000259" key="5">
    <source>
        <dbReference type="PROSITE" id="PS50943"/>
    </source>
</evidence>
<dbReference type="eggNOG" id="COG1609">
    <property type="taxonomic scope" value="Bacteria"/>
</dbReference>
<proteinExistence type="predicted"/>
<dbReference type="OrthoDB" id="5681588at2"/>
<dbReference type="InterPro" id="IPR000843">
    <property type="entry name" value="HTH_LacI"/>
</dbReference>
<dbReference type="SUPFAM" id="SSF53822">
    <property type="entry name" value="Periplasmic binding protein-like I"/>
    <property type="match status" value="1"/>
</dbReference>
<dbReference type="Pfam" id="PF13407">
    <property type="entry name" value="Peripla_BP_4"/>
    <property type="match status" value="1"/>
</dbReference>
<dbReference type="RefSeq" id="WP_009143766.1">
    <property type="nucleotide sequence ID" value="NZ_GL831037.1"/>
</dbReference>
<gene>
    <name evidence="6" type="ORF">HMPREF9444_01594</name>
</gene>